<reference evidence="2 3" key="1">
    <citation type="journal article" date="2013" name="Biodegradation">
        <title>Occurrence of 4-tert-butylphenol (4-t-BP) biodegradation in an aquatic sample caused by the presence of Spirodela polyrrhiza and isolation of a 4-t-BP-utilizing bacterium.</title>
        <authorList>
            <person name="Ogata Y."/>
            <person name="Toyama T."/>
            <person name="Yu N."/>
            <person name="Wang X."/>
            <person name="Sei K."/>
            <person name="Ike M."/>
        </authorList>
    </citation>
    <scope>NUCLEOTIDE SEQUENCE [LARGE SCALE GENOMIC DNA]</scope>
    <source>
        <strain evidence="2 3">OMI</strain>
    </source>
</reference>
<proteinExistence type="predicted"/>
<accession>A0A292ZCW7</accession>
<keyword evidence="1" id="KW-1133">Transmembrane helix</keyword>
<comment type="caution">
    <text evidence="2">The sequence shown here is derived from an EMBL/GenBank/DDBJ whole genome shotgun (WGS) entry which is preliminary data.</text>
</comment>
<gene>
    <name evidence="2" type="ORF">SFOMI_1857</name>
</gene>
<dbReference type="AlphaFoldDB" id="A0A292ZCW7"/>
<feature type="transmembrane region" description="Helical" evidence="1">
    <location>
        <begin position="47"/>
        <end position="70"/>
    </location>
</feature>
<name>A0A292ZCW7_SPHSA</name>
<evidence type="ECO:0008006" key="4">
    <source>
        <dbReference type="Google" id="ProtNLM"/>
    </source>
</evidence>
<evidence type="ECO:0000313" key="3">
    <source>
        <dbReference type="Proteomes" id="UP000221538"/>
    </source>
</evidence>
<protein>
    <recommendedName>
        <fullName evidence="4">GAF domain-containing protein</fullName>
    </recommendedName>
</protein>
<dbReference type="EMBL" id="BEWI01000031">
    <property type="protein sequence ID" value="GAY21317.1"/>
    <property type="molecule type" value="Genomic_DNA"/>
</dbReference>
<keyword evidence="1" id="KW-0812">Transmembrane</keyword>
<keyword evidence="1" id="KW-0472">Membrane</keyword>
<dbReference type="RefSeq" id="WP_099185765.1">
    <property type="nucleotide sequence ID" value="NZ_BEWI01000031.1"/>
</dbReference>
<dbReference type="Proteomes" id="UP000221538">
    <property type="component" value="Unassembled WGS sequence"/>
</dbReference>
<organism evidence="2 3">
    <name type="scientific">Sphingobium fuliginis (strain ATCC 27551)</name>
    <dbReference type="NCBI Taxonomy" id="336203"/>
    <lineage>
        <taxon>Bacteria</taxon>
        <taxon>Pseudomonadati</taxon>
        <taxon>Pseudomonadota</taxon>
        <taxon>Alphaproteobacteria</taxon>
        <taxon>Sphingomonadales</taxon>
        <taxon>Sphingomonadaceae</taxon>
        <taxon>Sphingobium</taxon>
    </lineage>
</organism>
<sequence length="315" mass="34216">MLKKRPILLQCAEMLILFATLMAIDQGLMSGNAFSDINPNPYWLPVLVMATTYGTGSGLAAAAIASAIWFRWSNPWSGATDHIEQQLRLSIQPMLWMVTALVTGEVTASRRNRIADQERQHQAMDRNWKKLAEIIARLTDTNRKLQVRIAIGQRTIVQAMAVGLDLSKPDPESQADAVARLIALAAQTEDFTFYDVRGAQVTARFGGKAAQGQAPDLSRSPMAQAMLATPRPLRADRAADRPLLSEWGLLAVPVAGAEEGLAAIILVHSAAGIRITEAYVAQLLQVADLLGKCPALFGREQAFAPKWLVPEGKVA</sequence>
<evidence type="ECO:0000313" key="2">
    <source>
        <dbReference type="EMBL" id="GAY21317.1"/>
    </source>
</evidence>
<reference evidence="2 3" key="2">
    <citation type="journal article" date="2013" name="Environ. Sci. Technol.">
        <title>The 4-tert-butylphenol-utilizing bacterium Sphingobium fuliginis OMI can degrade bisphenols via phenolic ring hydroxylation and meta-cleavage pathway.</title>
        <authorList>
            <person name="Ogata Y."/>
            <person name="Goda S."/>
            <person name="Toyama T."/>
            <person name="Sei K."/>
            <person name="Ike M."/>
        </authorList>
    </citation>
    <scope>NUCLEOTIDE SEQUENCE [LARGE SCALE GENOMIC DNA]</scope>
    <source>
        <strain evidence="2 3">OMI</strain>
    </source>
</reference>
<evidence type="ECO:0000256" key="1">
    <source>
        <dbReference type="SAM" id="Phobius"/>
    </source>
</evidence>